<dbReference type="GO" id="GO:0008137">
    <property type="term" value="F:NADH dehydrogenase (ubiquinone) activity"/>
    <property type="evidence" value="ECO:0007669"/>
    <property type="project" value="InterPro"/>
</dbReference>
<dbReference type="RefSeq" id="WP_131918939.1">
    <property type="nucleotide sequence ID" value="NZ_JAOQNU010000009.1"/>
</dbReference>
<keyword evidence="3" id="KW-1278">Translocase</keyword>
<dbReference type="AlphaFoldDB" id="A0A4R2RMS3"/>
<dbReference type="NCBIfam" id="TIGR01961">
    <property type="entry name" value="NuoC_fam"/>
    <property type="match status" value="1"/>
</dbReference>
<keyword evidence="3" id="KW-0520">NAD</keyword>
<feature type="domain" description="NADH:ubiquinone oxidoreductase 30kDa subunit" evidence="4">
    <location>
        <begin position="34"/>
        <end position="151"/>
    </location>
</feature>
<comment type="similarity">
    <text evidence="1 3">Belongs to the complex I 30 kDa subunit family.</text>
</comment>
<evidence type="ECO:0000313" key="5">
    <source>
        <dbReference type="EMBL" id="TCP64463.1"/>
    </source>
</evidence>
<evidence type="ECO:0000256" key="3">
    <source>
        <dbReference type="HAMAP-Rule" id="MF_01357"/>
    </source>
</evidence>
<keyword evidence="2 3" id="KW-0813">Transport</keyword>
<evidence type="ECO:0000256" key="2">
    <source>
        <dbReference type="ARBA" id="ARBA00022448"/>
    </source>
</evidence>
<keyword evidence="3" id="KW-0472">Membrane</keyword>
<dbReference type="InterPro" id="IPR001268">
    <property type="entry name" value="NADH_UbQ_OxRdtase_30kDa_su"/>
</dbReference>
<dbReference type="OrthoDB" id="9803286at2"/>
<dbReference type="PANTHER" id="PTHR10884:SF14">
    <property type="entry name" value="NADH DEHYDROGENASE [UBIQUINONE] IRON-SULFUR PROTEIN 3, MITOCHONDRIAL"/>
    <property type="match status" value="1"/>
</dbReference>
<gene>
    <name evidence="3" type="primary">nuoC</name>
    <name evidence="5" type="ORF">EDD73_1094</name>
</gene>
<dbReference type="EMBL" id="SLXT01000009">
    <property type="protein sequence ID" value="TCP64463.1"/>
    <property type="molecule type" value="Genomic_DNA"/>
</dbReference>
<comment type="subunit">
    <text evidence="3">NDH-1 is composed of 14 different subunits. Subunits NuoB, C, D, E, F, and G constitute the peripheral sector of the complex.</text>
</comment>
<evidence type="ECO:0000313" key="6">
    <source>
        <dbReference type="Proteomes" id="UP000294813"/>
    </source>
</evidence>
<dbReference type="PANTHER" id="PTHR10884">
    <property type="entry name" value="NADH DEHYDROGENASE UBIQUINONE IRON-SULFUR PROTEIN 3"/>
    <property type="match status" value="1"/>
</dbReference>
<comment type="caution">
    <text evidence="5">The sequence shown here is derived from an EMBL/GenBank/DDBJ whole genome shotgun (WGS) entry which is preliminary data.</text>
</comment>
<dbReference type="InterPro" id="IPR037232">
    <property type="entry name" value="NADH_quin_OxRdtase_su_C/D-like"/>
</dbReference>
<reference evidence="5 6" key="1">
    <citation type="submission" date="2019-03" db="EMBL/GenBank/DDBJ databases">
        <title>Genomic Encyclopedia of Type Strains, Phase IV (KMG-IV): sequencing the most valuable type-strain genomes for metagenomic binning, comparative biology and taxonomic classification.</title>
        <authorList>
            <person name="Goeker M."/>
        </authorList>
    </citation>
    <scope>NUCLEOTIDE SEQUENCE [LARGE SCALE GENOMIC DNA]</scope>
    <source>
        <strain evidence="5 6">DSM 11170</strain>
    </source>
</reference>
<dbReference type="HAMAP" id="MF_01357">
    <property type="entry name" value="NDH1_NuoC"/>
    <property type="match status" value="1"/>
</dbReference>
<dbReference type="EC" id="7.1.1.-" evidence="3"/>
<comment type="function">
    <text evidence="3">NDH-1 shuttles electrons from NADH, via FMN and iron-sulfur (Fe-S) centers, to quinones in the respiratory chain. The immediate electron acceptor for the enzyme in this species is believed to be a menaquinone. Couples the redox reaction to proton translocation (for every two electrons transferred, four hydrogen ions are translocated across the cytoplasmic membrane), and thus conserves the redox energy in a proton gradient.</text>
</comment>
<proteinExistence type="inferred from homology"/>
<protein>
    <recommendedName>
        <fullName evidence="3">NADH-quinone oxidoreductase subunit C</fullName>
        <ecNumber evidence="3">7.1.1.-</ecNumber>
    </recommendedName>
    <alternativeName>
        <fullName evidence="3">NADH dehydrogenase I subunit C</fullName>
    </alternativeName>
    <alternativeName>
        <fullName evidence="3">NDH-1 subunit C</fullName>
    </alternativeName>
</protein>
<dbReference type="Pfam" id="PF00329">
    <property type="entry name" value="Complex1_30kDa"/>
    <property type="match status" value="1"/>
</dbReference>
<comment type="catalytic activity">
    <reaction evidence="3">
        <text>a quinone + NADH + 5 H(+)(in) = a quinol + NAD(+) + 4 H(+)(out)</text>
        <dbReference type="Rhea" id="RHEA:57888"/>
        <dbReference type="ChEBI" id="CHEBI:15378"/>
        <dbReference type="ChEBI" id="CHEBI:24646"/>
        <dbReference type="ChEBI" id="CHEBI:57540"/>
        <dbReference type="ChEBI" id="CHEBI:57945"/>
        <dbReference type="ChEBI" id="CHEBI:132124"/>
    </reaction>
</comment>
<name>A0A4R2RMS3_9FIRM</name>
<keyword evidence="3" id="KW-0874">Quinone</keyword>
<dbReference type="Proteomes" id="UP000294813">
    <property type="component" value="Unassembled WGS sequence"/>
</dbReference>
<accession>A0A4R2RMS3</accession>
<dbReference type="SUPFAM" id="SSF143243">
    <property type="entry name" value="Nqo5-like"/>
    <property type="match status" value="1"/>
</dbReference>
<sequence length="152" mass="17009">MVKFLLDEFEPAQLSNLLGQEVAIAGEGVSRALIVTPEQLIATMEALVTKLGFDYLGDLTSVDRGAEGLEVVYHLYSLTNQREIRVKAKVDAETATVPTVTTIWPGADWFEREVYDLMGISFAGHPNMTRLLLPEDFEGHPLRKSYKLQKRV</sequence>
<dbReference type="Gene3D" id="3.30.460.80">
    <property type="entry name" value="NADH:ubiquinone oxidoreductase, 30kDa subunit"/>
    <property type="match status" value="1"/>
</dbReference>
<dbReference type="GO" id="GO:0050136">
    <property type="term" value="F:NADH dehydrogenase (quinone) (non-electrogenic) activity"/>
    <property type="evidence" value="ECO:0007669"/>
    <property type="project" value="UniProtKB-UniRule"/>
</dbReference>
<organism evidence="5 6">
    <name type="scientific">Heliophilum fasciatum</name>
    <dbReference type="NCBI Taxonomy" id="35700"/>
    <lineage>
        <taxon>Bacteria</taxon>
        <taxon>Bacillati</taxon>
        <taxon>Bacillota</taxon>
        <taxon>Clostridia</taxon>
        <taxon>Eubacteriales</taxon>
        <taxon>Heliobacteriaceae</taxon>
        <taxon>Heliophilum</taxon>
    </lineage>
</organism>
<evidence type="ECO:0000259" key="4">
    <source>
        <dbReference type="Pfam" id="PF00329"/>
    </source>
</evidence>
<dbReference type="GO" id="GO:0048038">
    <property type="term" value="F:quinone binding"/>
    <property type="evidence" value="ECO:0007669"/>
    <property type="project" value="UniProtKB-KW"/>
</dbReference>
<dbReference type="InterPro" id="IPR010218">
    <property type="entry name" value="NADH_DH_suC"/>
</dbReference>
<keyword evidence="6" id="KW-1185">Reference proteome</keyword>
<keyword evidence="3" id="KW-1003">Cell membrane</keyword>
<dbReference type="GO" id="GO:0005886">
    <property type="term" value="C:plasma membrane"/>
    <property type="evidence" value="ECO:0007669"/>
    <property type="project" value="UniProtKB-SubCell"/>
</dbReference>
<comment type="subcellular location">
    <subcellularLocation>
        <location evidence="3">Cell membrane</location>
        <topology evidence="3">Peripheral membrane protein</topology>
        <orientation evidence="3">Cytoplasmic side</orientation>
    </subcellularLocation>
</comment>
<evidence type="ECO:0000256" key="1">
    <source>
        <dbReference type="ARBA" id="ARBA00007569"/>
    </source>
</evidence>